<evidence type="ECO:0000259" key="1">
    <source>
        <dbReference type="Pfam" id="PF19580"/>
    </source>
</evidence>
<name>N8Q7J6_9GAMM</name>
<evidence type="ECO:0000313" key="2">
    <source>
        <dbReference type="EMBL" id="ENU19183.1"/>
    </source>
</evidence>
<dbReference type="Gene3D" id="3.60.10.10">
    <property type="entry name" value="Endonuclease/exonuclease/phosphatase"/>
    <property type="match status" value="1"/>
</dbReference>
<feature type="domain" description="Endonuclease/exonuclease/phosphatase" evidence="1">
    <location>
        <begin position="39"/>
        <end position="277"/>
    </location>
</feature>
<dbReference type="Proteomes" id="UP000013086">
    <property type="component" value="Unassembled WGS sequence"/>
</dbReference>
<accession>N8Q7J6</accession>
<dbReference type="Pfam" id="PF19580">
    <property type="entry name" value="Exo_endo_phos_3"/>
    <property type="match status" value="1"/>
</dbReference>
<evidence type="ECO:0000313" key="3">
    <source>
        <dbReference type="Proteomes" id="UP000013086"/>
    </source>
</evidence>
<dbReference type="RefSeq" id="WP_004648508.1">
    <property type="nucleotide sequence ID" value="NZ_KB849164.1"/>
</dbReference>
<comment type="caution">
    <text evidence="2">The sequence shown here is derived from an EMBL/GenBank/DDBJ whole genome shotgun (WGS) entry which is preliminary data.</text>
</comment>
<dbReference type="HOGENOM" id="CLU_076088_0_0_6"/>
<reference evidence="2 3" key="1">
    <citation type="submission" date="2013-02" db="EMBL/GenBank/DDBJ databases">
        <title>The Genome Sequence of Acinetobacter sp. ANC 3994.</title>
        <authorList>
            <consortium name="The Broad Institute Genome Sequencing Platform"/>
            <consortium name="The Broad Institute Genome Sequencing Center for Infectious Disease"/>
            <person name="Cerqueira G."/>
            <person name="Feldgarden M."/>
            <person name="Courvalin P."/>
            <person name="Perichon B."/>
            <person name="Grillot-Courvalin C."/>
            <person name="Clermont D."/>
            <person name="Rocha E."/>
            <person name="Yoon E.-J."/>
            <person name="Nemec A."/>
            <person name="Walker B."/>
            <person name="Young S.K."/>
            <person name="Zeng Q."/>
            <person name="Gargeya S."/>
            <person name="Fitzgerald M."/>
            <person name="Haas B."/>
            <person name="Abouelleil A."/>
            <person name="Alvarado L."/>
            <person name="Arachchi H.M."/>
            <person name="Berlin A.M."/>
            <person name="Chapman S.B."/>
            <person name="Dewar J."/>
            <person name="Goldberg J."/>
            <person name="Griggs A."/>
            <person name="Gujja S."/>
            <person name="Hansen M."/>
            <person name="Howarth C."/>
            <person name="Imamovic A."/>
            <person name="Larimer J."/>
            <person name="McCowan C."/>
            <person name="Murphy C."/>
            <person name="Neiman D."/>
            <person name="Pearson M."/>
            <person name="Priest M."/>
            <person name="Roberts A."/>
            <person name="Saif S."/>
            <person name="Shea T."/>
            <person name="Sisk P."/>
            <person name="Sykes S."/>
            <person name="Wortman J."/>
            <person name="Nusbaum C."/>
            <person name="Birren B."/>
        </authorList>
    </citation>
    <scope>NUCLEOTIDE SEQUENCE [LARGE SCALE GENOMIC DNA]</scope>
    <source>
        <strain evidence="2 3">ANC 3994</strain>
    </source>
</reference>
<dbReference type="PATRIC" id="fig|1217715.3.peg.1989"/>
<dbReference type="EMBL" id="APOH01000015">
    <property type="protein sequence ID" value="ENU19183.1"/>
    <property type="molecule type" value="Genomic_DNA"/>
</dbReference>
<gene>
    <name evidence="2" type="ORF">F994_02039</name>
</gene>
<dbReference type="OrthoDB" id="7297112at2"/>
<protein>
    <recommendedName>
        <fullName evidence="1">Endonuclease/exonuclease/phosphatase domain-containing protein</fullName>
    </recommendedName>
</protein>
<organism evidence="2 3">
    <name type="scientific">Acinetobacter bohemicus ANC 3994</name>
    <dbReference type="NCBI Taxonomy" id="1217715"/>
    <lineage>
        <taxon>Bacteria</taxon>
        <taxon>Pseudomonadati</taxon>
        <taxon>Pseudomonadota</taxon>
        <taxon>Gammaproteobacteria</taxon>
        <taxon>Moraxellales</taxon>
        <taxon>Moraxellaceae</taxon>
        <taxon>Acinetobacter</taxon>
    </lineage>
</organism>
<dbReference type="SUPFAM" id="SSF56219">
    <property type="entry name" value="DNase I-like"/>
    <property type="match status" value="1"/>
</dbReference>
<dbReference type="GO" id="GO:0003824">
    <property type="term" value="F:catalytic activity"/>
    <property type="evidence" value="ECO:0007669"/>
    <property type="project" value="InterPro"/>
</dbReference>
<proteinExistence type="predicted"/>
<dbReference type="AlphaFoldDB" id="N8Q7J6"/>
<dbReference type="eggNOG" id="COG2374">
    <property type="taxonomic scope" value="Bacteria"/>
</dbReference>
<dbReference type="InterPro" id="IPR005135">
    <property type="entry name" value="Endo/exonuclease/phosphatase"/>
</dbReference>
<sequence length="303" mass="35867">MENTDLNIIIWNAKISASRSEFSLNNWKLCKRFILSLIKQNIDLLGLIEINEESVLYLKKIFERFNVPYEVANGTQTRHNTRFDTCVIYRKDKFTLIQTPYQQDCENTDTFIHGKQAKGGQKYDFFDSLKKQFLSLVLVHWPSMLTPEIHKVRHDVAQNLRFHIDQWLIKNSNIIIAGDFNTEPFCPSLTDHLYSFREPLSPSRSKNGFEFLYNPSWSFLNVPPPVINPFNYNILGTYFLPKKRHQHWFNLDQVMFSKNLIEGSSGWKYSENTLKILGMFDITDQKERWSDHLPIQFNLTWRT</sequence>
<dbReference type="InterPro" id="IPR036691">
    <property type="entry name" value="Endo/exonu/phosph_ase_sf"/>
</dbReference>